<dbReference type="InterPro" id="IPR005604">
    <property type="entry name" value="Phage_T7_tail_fibre-like_N"/>
</dbReference>
<feature type="compositionally biased region" description="Basic and acidic residues" evidence="8">
    <location>
        <begin position="239"/>
        <end position="260"/>
    </location>
</feature>
<evidence type="ECO:0000256" key="6">
    <source>
        <dbReference type="ARBA" id="ARBA00023165"/>
    </source>
</evidence>
<evidence type="ECO:0000259" key="9">
    <source>
        <dbReference type="Pfam" id="PF03906"/>
    </source>
</evidence>
<proteinExistence type="predicted"/>
<dbReference type="EMBL" id="EU652770">
    <property type="protein sequence ID" value="ACF42044.1"/>
    <property type="molecule type" value="Genomic_DNA"/>
</dbReference>
<accession>B4YQH4</accession>
<keyword evidence="4" id="KW-1161">Viral attachment to host cell</keyword>
<dbReference type="KEGG" id="vg:6492588"/>
<evidence type="ECO:0000256" key="5">
    <source>
        <dbReference type="ARBA" id="ARBA00022844"/>
    </source>
</evidence>
<keyword evidence="3" id="KW-1227">Viral tail protein</keyword>
<evidence type="ECO:0000256" key="8">
    <source>
        <dbReference type="SAM" id="MobiDB-lite"/>
    </source>
</evidence>
<keyword evidence="6" id="KW-1233">Viral attachment to host adhesion receptor</keyword>
<name>B4YQH4_9CAUD</name>
<dbReference type="GO" id="GO:0098671">
    <property type="term" value="P:adhesion receptor-mediated virion attachment to host cell"/>
    <property type="evidence" value="ECO:0007669"/>
    <property type="project" value="UniProtKB-KW"/>
</dbReference>
<sequence>MANVIKTVITYPLNGSTRDFNIPFEYLARKFVQVTLLGRDRKPLTNIDDYRFTSKNQITTNRAWGTGDGYQLLELRRFTSATERLVDFSDGSILRAYDLNVSQIQTLHVAEEARDLTADTIGVNNDGDLDARGRRIVNLADPVNEMDAVNLKTIKEWNNGAYQSYLRAKDEAEKAARSASAAKTSETNAFNHMTKAGTSEQRSKASETSAENSKNAAAASAQSASQSASSASNSAKEATGAKDYTKQQADRSYNEAERAKGYADSMGNAIDIGKVITDVDEPTGRVRWNGSHFYKSKYGSNTYSEWTSPNGYQKAWLGAYNDGRVLLSAFHSEYGWSNIRIPTGESGYMATKEWTNQYVRSGSASTETILNARKSPNGSAQIFVRSSDYNIGMYLENATRMRITRTAITTEGGCRTLTINGSSNSGSQRPQVILDSVSDLWRIEPDGSGKLQVFHPATGALYEFEKTGGTQQIASKQWANSQYVRKSPSWRRIWTGKFARGNTITLSESIIGKVITVKAYDRSRWETIHVLWAGSWATGSGGSVNMFTVSSDGRTLTSSYENEGGYWTEIWVIE</sequence>
<evidence type="ECO:0000256" key="4">
    <source>
        <dbReference type="ARBA" id="ARBA00022804"/>
    </source>
</evidence>
<evidence type="ECO:0000256" key="1">
    <source>
        <dbReference type="ARBA" id="ARBA00004328"/>
    </source>
</evidence>
<dbReference type="Proteomes" id="UP000001864">
    <property type="component" value="Segment"/>
</dbReference>
<feature type="compositionally biased region" description="Low complexity" evidence="8">
    <location>
        <begin position="206"/>
        <end position="238"/>
    </location>
</feature>
<keyword evidence="2" id="KW-0945">Host-virus interaction</keyword>
<dbReference type="GO" id="GO:0098015">
    <property type="term" value="C:virus tail"/>
    <property type="evidence" value="ECO:0007669"/>
    <property type="project" value="UniProtKB-KW"/>
</dbReference>
<dbReference type="RefSeq" id="YP_002048665.1">
    <property type="nucleotide sequence ID" value="NC_011085.3"/>
</dbReference>
<organism evidence="10 11">
    <name type="scientific">Morganella phage MmP1</name>
    <dbReference type="NCBI Taxonomy" id="526118"/>
    <lineage>
        <taxon>Viruses</taxon>
        <taxon>Duplodnaviria</taxon>
        <taxon>Heunggongvirae</taxon>
        <taxon>Uroviricota</taxon>
        <taxon>Caudoviricetes</taxon>
        <taxon>Autographivirales</taxon>
        <taxon>Autotranscriptaviridae</taxon>
        <taxon>Studiervirinae</taxon>
        <taxon>Minipunavirus</taxon>
        <taxon>Minipunavirus MmP1</taxon>
    </lineage>
</organism>
<comment type="subcellular location">
    <subcellularLocation>
        <location evidence="1">Virion</location>
    </subcellularLocation>
</comment>
<evidence type="ECO:0000256" key="3">
    <source>
        <dbReference type="ARBA" id="ARBA00022732"/>
    </source>
</evidence>
<protein>
    <submittedName>
        <fullName evidence="10">Tail fiber protein</fullName>
    </submittedName>
</protein>
<keyword evidence="5" id="KW-0946">Virion</keyword>
<feature type="region of interest" description="Disordered" evidence="8">
    <location>
        <begin position="177"/>
        <end position="260"/>
    </location>
</feature>
<evidence type="ECO:0000313" key="10">
    <source>
        <dbReference type="EMBL" id="ACF42044.1"/>
    </source>
</evidence>
<evidence type="ECO:0000256" key="7">
    <source>
        <dbReference type="ARBA" id="ARBA00023296"/>
    </source>
</evidence>
<feature type="domain" description="Bacteriophage T7 tail fibre protein-like N-terminal" evidence="9">
    <location>
        <begin position="1"/>
        <end position="131"/>
    </location>
</feature>
<evidence type="ECO:0000256" key="2">
    <source>
        <dbReference type="ARBA" id="ARBA00022581"/>
    </source>
</evidence>
<dbReference type="OrthoDB" id="1721at10239"/>
<reference evidence="10 11" key="1">
    <citation type="journal article" date="2010" name="Genomics">
        <title>Identification of lytic bacteriophage MmP1, assigned to a new member of T7-like phages infecting Morganella morganii.</title>
        <authorList>
            <person name="Zhu J."/>
            <person name="Rao X."/>
            <person name="Tan Y."/>
            <person name="Xiong K."/>
            <person name="Hu Z."/>
            <person name="Chen Z."/>
            <person name="Jin X."/>
            <person name="Li S."/>
            <person name="Chen Y."/>
            <person name="Hu F."/>
        </authorList>
    </citation>
    <scope>NUCLEOTIDE SEQUENCE [LARGE SCALE GENOMIC DNA]</scope>
</reference>
<feature type="compositionally biased region" description="Low complexity" evidence="8">
    <location>
        <begin position="177"/>
        <end position="187"/>
    </location>
</feature>
<keyword evidence="7" id="KW-1160">Virus entry into host cell</keyword>
<keyword evidence="11" id="KW-1185">Reference proteome</keyword>
<gene>
    <name evidence="10" type="ORF">MmP1_gp44</name>
</gene>
<dbReference type="GO" id="GO:0046718">
    <property type="term" value="P:symbiont entry into host cell"/>
    <property type="evidence" value="ECO:0007669"/>
    <property type="project" value="UniProtKB-KW"/>
</dbReference>
<dbReference type="Pfam" id="PF03906">
    <property type="entry name" value="Phage_T7_tail"/>
    <property type="match status" value="1"/>
</dbReference>
<dbReference type="GeneID" id="6492588"/>
<evidence type="ECO:0000313" key="11">
    <source>
        <dbReference type="Proteomes" id="UP000001864"/>
    </source>
</evidence>
<feature type="compositionally biased region" description="Polar residues" evidence="8">
    <location>
        <begin position="188"/>
        <end position="200"/>
    </location>
</feature>